<organism evidence="7 8">
    <name type="scientific">Zasmidium cellare</name>
    <name type="common">Wine cellar mold</name>
    <name type="synonym">Racodium cellare</name>
    <dbReference type="NCBI Taxonomy" id="395010"/>
    <lineage>
        <taxon>Eukaryota</taxon>
        <taxon>Fungi</taxon>
        <taxon>Dikarya</taxon>
        <taxon>Ascomycota</taxon>
        <taxon>Pezizomycotina</taxon>
        <taxon>Dothideomycetes</taxon>
        <taxon>Dothideomycetidae</taxon>
        <taxon>Mycosphaerellales</taxon>
        <taxon>Mycosphaerellaceae</taxon>
        <taxon>Zasmidium</taxon>
    </lineage>
</organism>
<protein>
    <submittedName>
        <fullName evidence="7">Uncharacterized protein</fullName>
    </submittedName>
</protein>
<dbReference type="InterPro" id="IPR021858">
    <property type="entry name" value="Fun_TF"/>
</dbReference>
<keyword evidence="8" id="KW-1185">Reference proteome</keyword>
<accession>A0ABR0EBK3</accession>
<evidence type="ECO:0000256" key="5">
    <source>
        <dbReference type="ARBA" id="ARBA00023163"/>
    </source>
</evidence>
<evidence type="ECO:0000313" key="7">
    <source>
        <dbReference type="EMBL" id="KAK4498875.1"/>
    </source>
</evidence>
<keyword evidence="1" id="KW-0479">Metal-binding</keyword>
<evidence type="ECO:0000256" key="3">
    <source>
        <dbReference type="ARBA" id="ARBA00023015"/>
    </source>
</evidence>
<dbReference type="InterPro" id="IPR052360">
    <property type="entry name" value="Transcr_Regulatory_Proteins"/>
</dbReference>
<evidence type="ECO:0000256" key="2">
    <source>
        <dbReference type="ARBA" id="ARBA00022833"/>
    </source>
</evidence>
<proteinExistence type="predicted"/>
<dbReference type="Proteomes" id="UP001305779">
    <property type="component" value="Unassembled WGS sequence"/>
</dbReference>
<keyword evidence="4" id="KW-0238">DNA-binding</keyword>
<dbReference type="Pfam" id="PF11951">
    <property type="entry name" value="Fungal_trans_2"/>
    <property type="match status" value="1"/>
</dbReference>
<comment type="caution">
    <text evidence="7">The sequence shown here is derived from an EMBL/GenBank/DDBJ whole genome shotgun (WGS) entry which is preliminary data.</text>
</comment>
<dbReference type="PANTHER" id="PTHR36206">
    <property type="entry name" value="ASPERCRYPTIN BIOSYNTHESIS CLUSTER-SPECIFIC TRANSCRIPTION REGULATOR ATNN-RELATED"/>
    <property type="match status" value="1"/>
</dbReference>
<evidence type="ECO:0000256" key="1">
    <source>
        <dbReference type="ARBA" id="ARBA00022723"/>
    </source>
</evidence>
<evidence type="ECO:0000256" key="6">
    <source>
        <dbReference type="ARBA" id="ARBA00023242"/>
    </source>
</evidence>
<reference evidence="7 8" key="1">
    <citation type="journal article" date="2023" name="G3 (Bethesda)">
        <title>A chromosome-level genome assembly of Zasmidium syzygii isolated from banana leaves.</title>
        <authorList>
            <person name="van Westerhoven A.C."/>
            <person name="Mehrabi R."/>
            <person name="Talebi R."/>
            <person name="Steentjes M.B.F."/>
            <person name="Corcolon B."/>
            <person name="Chong P.A."/>
            <person name="Kema G.H.J."/>
            <person name="Seidl M.F."/>
        </authorList>
    </citation>
    <scope>NUCLEOTIDE SEQUENCE [LARGE SCALE GENOMIC DNA]</scope>
    <source>
        <strain evidence="7 8">P124</strain>
    </source>
</reference>
<evidence type="ECO:0000313" key="8">
    <source>
        <dbReference type="Proteomes" id="UP001305779"/>
    </source>
</evidence>
<dbReference type="PANTHER" id="PTHR36206:SF4">
    <property type="entry name" value="HYPOTHETICAL CONSERVED PROTEIN (EUROFUNG)-RELATED"/>
    <property type="match status" value="1"/>
</dbReference>
<keyword evidence="2" id="KW-0862">Zinc</keyword>
<keyword evidence="6" id="KW-0539">Nucleus</keyword>
<sequence length="454" mass="50363">MAEPERRTARALVIRTGARGVPCDSSNPNCKTYQSASWSSNQPPKLKARPSKYIRGPFAIKSIRVGWEGTQREQQCLYFFSTISAPELAGYLDFAFWSEVLLQATHDDAAIKHAVAAIGASHEYKLRRQAAKFNLETDGLHAFALRQINKSIKALVQPSQGTSRGLMRALTASILFACFESLNDSRSAAVPHVIHATRILKQLKQTPEEERGEKYPTSMYPISMALIEPLVTQYESQLGVYYGDTKRSKEEYLDISLPCHITSVPGARILLLQGISVTQDAFTQHSDDLRTLQTIKADLAAWFQKWGAAFDLFLSKTQIDSTMIRCCKLMKCHQLAALVVASVDPALGEDAWVPFTATLKKVFNMISDLHSTDPRRTVPSSQPPHTPYFSSTMGMTEPLYIIASRCQDVETSERATALLGRLPPSEGANSSWRISFLEKLLCTISGTGRNRVVG</sequence>
<gene>
    <name evidence="7" type="ORF">PRZ48_009385</name>
</gene>
<dbReference type="EMBL" id="JAXOVC010000007">
    <property type="protein sequence ID" value="KAK4498875.1"/>
    <property type="molecule type" value="Genomic_DNA"/>
</dbReference>
<keyword evidence="5" id="KW-0804">Transcription</keyword>
<evidence type="ECO:0000256" key="4">
    <source>
        <dbReference type="ARBA" id="ARBA00023125"/>
    </source>
</evidence>
<name>A0ABR0EBK3_ZASCE</name>
<keyword evidence="3" id="KW-0805">Transcription regulation</keyword>